<evidence type="ECO:0000256" key="3">
    <source>
        <dbReference type="ARBA" id="ARBA00023125"/>
    </source>
</evidence>
<dbReference type="Pfam" id="PF00126">
    <property type="entry name" value="HTH_1"/>
    <property type="match status" value="1"/>
</dbReference>
<dbReference type="InterPro" id="IPR005119">
    <property type="entry name" value="LysR_subst-bd"/>
</dbReference>
<evidence type="ECO:0000313" key="7">
    <source>
        <dbReference type="Proteomes" id="UP000283003"/>
    </source>
</evidence>
<dbReference type="FunFam" id="1.10.10.10:FF:000001">
    <property type="entry name" value="LysR family transcriptional regulator"/>
    <property type="match status" value="1"/>
</dbReference>
<comment type="caution">
    <text evidence="6">The sequence shown here is derived from an EMBL/GenBank/DDBJ whole genome shotgun (WGS) entry which is preliminary data.</text>
</comment>
<keyword evidence="3" id="KW-0238">DNA-binding</keyword>
<dbReference type="GO" id="GO:0043565">
    <property type="term" value="F:sequence-specific DNA binding"/>
    <property type="evidence" value="ECO:0007669"/>
    <property type="project" value="TreeGrafter"/>
</dbReference>
<evidence type="ECO:0000259" key="5">
    <source>
        <dbReference type="PROSITE" id="PS50931"/>
    </source>
</evidence>
<dbReference type="GO" id="GO:0006351">
    <property type="term" value="P:DNA-templated transcription"/>
    <property type="evidence" value="ECO:0007669"/>
    <property type="project" value="TreeGrafter"/>
</dbReference>
<accession>A0A437H2L3</accession>
<reference evidence="6 7" key="1">
    <citation type="submission" date="2018-12" db="EMBL/GenBank/DDBJ databases">
        <title>Croceicoccus ponticola sp. nov., a lipolytic bacterium isolated from seawater.</title>
        <authorList>
            <person name="Yoon J.-H."/>
        </authorList>
    </citation>
    <scope>NUCLEOTIDE SEQUENCE [LARGE SCALE GENOMIC DNA]</scope>
    <source>
        <strain evidence="6 7">GM-16</strain>
    </source>
</reference>
<evidence type="ECO:0000313" key="6">
    <source>
        <dbReference type="EMBL" id="RVQ69789.1"/>
    </source>
</evidence>
<sequence>MGGWDGIEEFVAVARAGSFTAGASAFGASVTHMSRAVARLEARLETQLFNRTTRSLHLTDTGRIFLEQCQRLVDEREDAFAGIAAQGQPRGALRLTCSYALGERFVAPLVREFAQDHPAISVTIDLDNDVVDIVGRGYDLAVRTGHLEDSRLIATRVAQREMVTVASRHYLSSHGEPREIADLASHSCLVGSAQQWHFRRGHSFRPRGRWQCNSGTTVVEACLAGMGVCQLPAFYVREHIAAGRLQQVLEHVRPEDEPIWAVYPTRRHLSPKVSGLVALLRAKLQARFDAAKGQYA</sequence>
<dbReference type="Proteomes" id="UP000283003">
    <property type="component" value="Unassembled WGS sequence"/>
</dbReference>
<keyword evidence="2" id="KW-0805">Transcription regulation</keyword>
<dbReference type="InterPro" id="IPR036390">
    <property type="entry name" value="WH_DNA-bd_sf"/>
</dbReference>
<comment type="similarity">
    <text evidence="1">Belongs to the LysR transcriptional regulatory family.</text>
</comment>
<dbReference type="InterPro" id="IPR058163">
    <property type="entry name" value="LysR-type_TF_proteobact-type"/>
</dbReference>
<dbReference type="PANTHER" id="PTHR30537">
    <property type="entry name" value="HTH-TYPE TRANSCRIPTIONAL REGULATOR"/>
    <property type="match status" value="1"/>
</dbReference>
<gene>
    <name evidence="6" type="ORF">EKN06_03625</name>
</gene>
<evidence type="ECO:0000256" key="1">
    <source>
        <dbReference type="ARBA" id="ARBA00009437"/>
    </source>
</evidence>
<protein>
    <submittedName>
        <fullName evidence="6">LysR family transcriptional regulator</fullName>
    </submittedName>
</protein>
<dbReference type="FunFam" id="3.40.190.290:FF:000001">
    <property type="entry name" value="Transcriptional regulator, LysR family"/>
    <property type="match status" value="1"/>
</dbReference>
<evidence type="ECO:0000256" key="2">
    <source>
        <dbReference type="ARBA" id="ARBA00023015"/>
    </source>
</evidence>
<evidence type="ECO:0000256" key="4">
    <source>
        <dbReference type="ARBA" id="ARBA00023163"/>
    </source>
</evidence>
<dbReference type="InterPro" id="IPR036388">
    <property type="entry name" value="WH-like_DNA-bd_sf"/>
</dbReference>
<keyword evidence="7" id="KW-1185">Reference proteome</keyword>
<keyword evidence="4" id="KW-0804">Transcription</keyword>
<dbReference type="PANTHER" id="PTHR30537:SF10">
    <property type="entry name" value="TRANSCRIPTIONAL REGULATOR-RELATED"/>
    <property type="match status" value="1"/>
</dbReference>
<organism evidence="6 7">
    <name type="scientific">Croceicoccus ponticola</name>
    <dbReference type="NCBI Taxonomy" id="2217664"/>
    <lineage>
        <taxon>Bacteria</taxon>
        <taxon>Pseudomonadati</taxon>
        <taxon>Pseudomonadota</taxon>
        <taxon>Alphaproteobacteria</taxon>
        <taxon>Sphingomonadales</taxon>
        <taxon>Erythrobacteraceae</taxon>
        <taxon>Croceicoccus</taxon>
    </lineage>
</organism>
<feature type="domain" description="HTH lysR-type" evidence="5">
    <location>
        <begin position="10"/>
        <end position="59"/>
    </location>
</feature>
<dbReference type="Gene3D" id="1.10.10.10">
    <property type="entry name" value="Winged helix-like DNA-binding domain superfamily/Winged helix DNA-binding domain"/>
    <property type="match status" value="1"/>
</dbReference>
<dbReference type="SUPFAM" id="SSF53850">
    <property type="entry name" value="Periplasmic binding protein-like II"/>
    <property type="match status" value="1"/>
</dbReference>
<dbReference type="PROSITE" id="PS50931">
    <property type="entry name" value="HTH_LYSR"/>
    <property type="match status" value="1"/>
</dbReference>
<dbReference type="GO" id="GO:0003700">
    <property type="term" value="F:DNA-binding transcription factor activity"/>
    <property type="evidence" value="ECO:0007669"/>
    <property type="project" value="InterPro"/>
</dbReference>
<proteinExistence type="inferred from homology"/>
<dbReference type="InterPro" id="IPR000847">
    <property type="entry name" value="LysR_HTH_N"/>
</dbReference>
<dbReference type="AlphaFoldDB" id="A0A437H2L3"/>
<dbReference type="OrthoDB" id="9786526at2"/>
<dbReference type="Gene3D" id="3.40.190.290">
    <property type="match status" value="1"/>
</dbReference>
<dbReference type="SUPFAM" id="SSF46785">
    <property type="entry name" value="Winged helix' DNA-binding domain"/>
    <property type="match status" value="1"/>
</dbReference>
<name>A0A437H2L3_9SPHN</name>
<dbReference type="EMBL" id="RXOL01000001">
    <property type="protein sequence ID" value="RVQ69789.1"/>
    <property type="molecule type" value="Genomic_DNA"/>
</dbReference>
<dbReference type="Pfam" id="PF03466">
    <property type="entry name" value="LysR_substrate"/>
    <property type="match status" value="1"/>
</dbReference>